<feature type="signal peptide" evidence="1">
    <location>
        <begin position="1"/>
        <end position="18"/>
    </location>
</feature>
<reference evidence="2" key="1">
    <citation type="submission" date="2019-04" db="EMBL/GenBank/DDBJ databases">
        <title>An insight into the mialome of Ixodes scapularis.</title>
        <authorList>
            <person name="Ribeiro J.M."/>
            <person name="Mather T.N."/>
            <person name="Karim S."/>
        </authorList>
    </citation>
    <scope>NUCLEOTIDE SEQUENCE</scope>
</reference>
<dbReference type="VEuPathDB" id="VectorBase:ISCW022081"/>
<dbReference type="VEuPathDB" id="VectorBase:ISCI022081"/>
<name>A0A4D5RTF0_IXOSC</name>
<sequence length="220" mass="24669">MMIGFSVLFLAFIASAYGASIKDSNDFLDHVLLQKMPALVRRTAKLYPNATIGEFKFTVERTGIKNRELKVKMKQGAIRGFDTGVHRVGDSGPVTAIGFDASLSCTLDFSGINATFMAKVEGDNLLAKDKRIPITVNVVDTVGRFEAMSSGRLTKVRTFHIDKIRFNTQYDKQLNLNAARRSKFIEEVEKKVNHELYTLLYNDYLQLLNEAVAAAHFPRL</sequence>
<evidence type="ECO:0000256" key="1">
    <source>
        <dbReference type="SAM" id="SignalP"/>
    </source>
</evidence>
<evidence type="ECO:0000313" key="2">
    <source>
        <dbReference type="EMBL" id="MOY40592.1"/>
    </source>
</evidence>
<accession>A0A4D5RTF0</accession>
<dbReference type="VEuPathDB" id="VectorBase:ISCP_024708"/>
<dbReference type="OrthoDB" id="6475975at2759"/>
<dbReference type="AlphaFoldDB" id="A0A4D5RTF0"/>
<feature type="chain" id="PRO_5020031112" evidence="1">
    <location>
        <begin position="19"/>
        <end position="220"/>
    </location>
</feature>
<dbReference type="EMBL" id="GHJT01006621">
    <property type="protein sequence ID" value="MOY40592.1"/>
    <property type="molecule type" value="Transcribed_RNA"/>
</dbReference>
<proteinExistence type="predicted"/>
<protein>
    <submittedName>
        <fullName evidence="2">Putative salivary secreted protein</fullName>
    </submittedName>
</protein>
<keyword evidence="1" id="KW-0732">Signal</keyword>
<organism evidence="2">
    <name type="scientific">Ixodes scapularis</name>
    <name type="common">Black-legged tick</name>
    <name type="synonym">Deer tick</name>
    <dbReference type="NCBI Taxonomy" id="6945"/>
    <lineage>
        <taxon>Eukaryota</taxon>
        <taxon>Metazoa</taxon>
        <taxon>Ecdysozoa</taxon>
        <taxon>Arthropoda</taxon>
        <taxon>Chelicerata</taxon>
        <taxon>Arachnida</taxon>
        <taxon>Acari</taxon>
        <taxon>Parasitiformes</taxon>
        <taxon>Ixodida</taxon>
        <taxon>Ixodoidea</taxon>
        <taxon>Ixodidae</taxon>
        <taxon>Ixodinae</taxon>
        <taxon>Ixodes</taxon>
    </lineage>
</organism>